<sequence length="519" mass="56347">MPTKDRVRSPFRTPSLAKTARGFAGRFGGRWGTVPQPPQWYTTSVQVCGVYPYSAGSARPTDGAPLGRDRRVGTAVCTDHESLYRAGVISSPSMMLFGINGVGKSSTAQTILLGQAARGITLGVHNPIKAGEHTALIRALGGPVWEVGPSASNHKINLLAPGPLGEAARRIGGDTGRELEHLARDKAIQLTQLIARTTRGEPLHDIEDAVLEALVDDARTRNARPATAHLLEAFSSPSERVLGIAGYNDAGAFYERHRRLGETLRAMLSGEMGRMLGGDADTVQYDPGNPGGWCFDTSAIPESNTKLLSAAMLSSWSLGMDIIDAHWELAKHERQLAERAAREGELYTPKVTWRGYSTLMDEFWYPIRACEGIVDRVDRLSRTNRSIGSADMKVTHSPKDMLSLPNPADREKARGLAERAGLLGLMALTREDLEMLSRVRSLTEKEIDTVAGFNSSPSWSKPKAPRGARRDAAAKPPAPPGAGLILLKVPERVGIEVQMLQTSVQANLHVTDTRYREQD</sequence>
<reference evidence="3" key="1">
    <citation type="journal article" date="2019" name="Int. J. Syst. Evol. Microbiol.">
        <title>The Global Catalogue of Microorganisms (GCM) 10K type strain sequencing project: providing services to taxonomists for standard genome sequencing and annotation.</title>
        <authorList>
            <consortium name="The Broad Institute Genomics Platform"/>
            <consortium name="The Broad Institute Genome Sequencing Center for Infectious Disease"/>
            <person name="Wu L."/>
            <person name="Ma J."/>
        </authorList>
    </citation>
    <scope>NUCLEOTIDE SEQUENCE [LARGE SCALE GENOMIC DNA]</scope>
    <source>
        <strain evidence="3">JCM 14322</strain>
    </source>
</reference>
<evidence type="ECO:0000313" key="2">
    <source>
        <dbReference type="EMBL" id="GAA1821384.1"/>
    </source>
</evidence>
<protein>
    <recommendedName>
        <fullName evidence="4">ATP-binding protein</fullName>
    </recommendedName>
</protein>
<evidence type="ECO:0000256" key="1">
    <source>
        <dbReference type="SAM" id="MobiDB-lite"/>
    </source>
</evidence>
<dbReference type="EMBL" id="BAAANJ010000028">
    <property type="protein sequence ID" value="GAA1821384.1"/>
    <property type="molecule type" value="Genomic_DNA"/>
</dbReference>
<comment type="caution">
    <text evidence="2">The sequence shown here is derived from an EMBL/GenBank/DDBJ whole genome shotgun (WGS) entry which is preliminary data.</text>
</comment>
<dbReference type="InterPro" id="IPR027417">
    <property type="entry name" value="P-loop_NTPase"/>
</dbReference>
<proteinExistence type="predicted"/>
<feature type="region of interest" description="Disordered" evidence="1">
    <location>
        <begin position="453"/>
        <end position="481"/>
    </location>
</feature>
<gene>
    <name evidence="2" type="ORF">GCM10009749_35090</name>
</gene>
<dbReference type="SUPFAM" id="SSF52540">
    <property type="entry name" value="P-loop containing nucleoside triphosphate hydrolases"/>
    <property type="match status" value="1"/>
</dbReference>
<dbReference type="Gene3D" id="3.40.50.300">
    <property type="entry name" value="P-loop containing nucleotide triphosphate hydrolases"/>
    <property type="match status" value="1"/>
</dbReference>
<organism evidence="2 3">
    <name type="scientific">Agromyces neolithicus</name>
    <dbReference type="NCBI Taxonomy" id="269420"/>
    <lineage>
        <taxon>Bacteria</taxon>
        <taxon>Bacillati</taxon>
        <taxon>Actinomycetota</taxon>
        <taxon>Actinomycetes</taxon>
        <taxon>Micrococcales</taxon>
        <taxon>Microbacteriaceae</taxon>
        <taxon>Agromyces</taxon>
    </lineage>
</organism>
<name>A0ABP4YQN0_9MICO</name>
<dbReference type="Proteomes" id="UP001500002">
    <property type="component" value="Unassembled WGS sequence"/>
</dbReference>
<keyword evidence="3" id="KW-1185">Reference proteome</keyword>
<accession>A0ABP4YQN0</accession>
<evidence type="ECO:0008006" key="4">
    <source>
        <dbReference type="Google" id="ProtNLM"/>
    </source>
</evidence>
<evidence type="ECO:0000313" key="3">
    <source>
        <dbReference type="Proteomes" id="UP001500002"/>
    </source>
</evidence>
<dbReference type="RefSeq" id="WP_344298003.1">
    <property type="nucleotide sequence ID" value="NZ_BAAANJ010000028.1"/>
</dbReference>